<sequence>MNMLPKSHRPLREEVKGDNMSFTDIARLVGERWQKLDPSQKDIFESHAAALKDTYNAQLADYKTTDAYQQYMDYLADFKAKHSGVTTSEWKKPRLEPSGSSSLSAASQADSMEGASDLSAHKRGPSFVSMSVTSQSGSLSESSASTLHIVTSIPSLPGSAGQHTPPPVQERQLPGRLSGQSSMSEESSWRSLELNDVVARGSQLPLGTSSSSAFASRSARQEYYSPESQALLRRQNWSNPHNFSSVAIPAVSSGSGPPSSTSGPGLAALEPWMDRNIDVVRQNQVDTSLQTSQHSASMPLSQLVDLSFGNPSDIVTQRTLPPLRQRSDTPTNPPGIFGTSQRLSSSHYLNPHSDKISVRRSRSQNQTPTTSESEAADTLAGLAEREQVFDPARTPKGNSYGRR</sequence>
<dbReference type="EMBL" id="JAVRRJ010000001">
    <property type="protein sequence ID" value="KAK5090458.1"/>
    <property type="molecule type" value="Genomic_DNA"/>
</dbReference>
<keyword evidence="7" id="KW-1185">Reference proteome</keyword>
<dbReference type="PANTHER" id="PTHR46040">
    <property type="entry name" value="HIGH MOBILITY GROUP PROTEIN 2"/>
    <property type="match status" value="1"/>
</dbReference>
<feature type="DNA-binding region" description="HMG box" evidence="3">
    <location>
        <begin position="1"/>
        <end position="63"/>
    </location>
</feature>
<feature type="region of interest" description="Disordered" evidence="4">
    <location>
        <begin position="153"/>
        <end position="188"/>
    </location>
</feature>
<dbReference type="Proteomes" id="UP001309876">
    <property type="component" value="Unassembled WGS sequence"/>
</dbReference>
<organism evidence="6 7">
    <name type="scientific">Lithohypha guttulata</name>
    <dbReference type="NCBI Taxonomy" id="1690604"/>
    <lineage>
        <taxon>Eukaryota</taxon>
        <taxon>Fungi</taxon>
        <taxon>Dikarya</taxon>
        <taxon>Ascomycota</taxon>
        <taxon>Pezizomycotina</taxon>
        <taxon>Eurotiomycetes</taxon>
        <taxon>Chaetothyriomycetidae</taxon>
        <taxon>Chaetothyriales</taxon>
        <taxon>Trichomeriaceae</taxon>
        <taxon>Lithohypha</taxon>
    </lineage>
</organism>
<dbReference type="InterPro" id="IPR051965">
    <property type="entry name" value="ChromReg_NeuronalGeneExpr"/>
</dbReference>
<feature type="compositionally biased region" description="Polar residues" evidence="4">
    <location>
        <begin position="363"/>
        <end position="373"/>
    </location>
</feature>
<accession>A0AAN7T5I7</accession>
<feature type="region of interest" description="Disordered" evidence="4">
    <location>
        <begin position="248"/>
        <end position="268"/>
    </location>
</feature>
<gene>
    <name evidence="6" type="ORF">LTR05_000630</name>
</gene>
<dbReference type="GO" id="GO:0010468">
    <property type="term" value="P:regulation of gene expression"/>
    <property type="evidence" value="ECO:0007669"/>
    <property type="project" value="TreeGrafter"/>
</dbReference>
<evidence type="ECO:0000313" key="7">
    <source>
        <dbReference type="Proteomes" id="UP001309876"/>
    </source>
</evidence>
<dbReference type="Pfam" id="PF00505">
    <property type="entry name" value="HMG_box"/>
    <property type="match status" value="1"/>
</dbReference>
<dbReference type="SUPFAM" id="SSF47095">
    <property type="entry name" value="HMG-box"/>
    <property type="match status" value="1"/>
</dbReference>
<feature type="compositionally biased region" description="Polar residues" evidence="4">
    <location>
        <begin position="338"/>
        <end position="348"/>
    </location>
</feature>
<dbReference type="GO" id="GO:0005634">
    <property type="term" value="C:nucleus"/>
    <property type="evidence" value="ECO:0007669"/>
    <property type="project" value="UniProtKB-UniRule"/>
</dbReference>
<dbReference type="PROSITE" id="PS50118">
    <property type="entry name" value="HMG_BOX_2"/>
    <property type="match status" value="1"/>
</dbReference>
<evidence type="ECO:0000313" key="6">
    <source>
        <dbReference type="EMBL" id="KAK5090458.1"/>
    </source>
</evidence>
<dbReference type="InterPro" id="IPR036910">
    <property type="entry name" value="HMG_box_dom_sf"/>
</dbReference>
<comment type="caution">
    <text evidence="6">The sequence shown here is derived from an EMBL/GenBank/DDBJ whole genome shotgun (WGS) entry which is preliminary data.</text>
</comment>
<feature type="compositionally biased region" description="Low complexity" evidence="4">
    <location>
        <begin position="177"/>
        <end position="188"/>
    </location>
</feature>
<feature type="compositionally biased region" description="Low complexity" evidence="4">
    <location>
        <begin position="98"/>
        <end position="111"/>
    </location>
</feature>
<evidence type="ECO:0000256" key="4">
    <source>
        <dbReference type="SAM" id="MobiDB-lite"/>
    </source>
</evidence>
<dbReference type="InterPro" id="IPR009071">
    <property type="entry name" value="HMG_box_dom"/>
</dbReference>
<evidence type="ECO:0000256" key="3">
    <source>
        <dbReference type="PROSITE-ProRule" id="PRU00267"/>
    </source>
</evidence>
<dbReference type="GO" id="GO:0003677">
    <property type="term" value="F:DNA binding"/>
    <property type="evidence" value="ECO:0007669"/>
    <property type="project" value="UniProtKB-UniRule"/>
</dbReference>
<feature type="region of interest" description="Disordered" evidence="4">
    <location>
        <begin position="86"/>
        <end position="123"/>
    </location>
</feature>
<keyword evidence="2 3" id="KW-0539">Nucleus</keyword>
<keyword evidence="1 3" id="KW-0238">DNA-binding</keyword>
<evidence type="ECO:0000256" key="2">
    <source>
        <dbReference type="ARBA" id="ARBA00023242"/>
    </source>
</evidence>
<evidence type="ECO:0000256" key="1">
    <source>
        <dbReference type="ARBA" id="ARBA00023125"/>
    </source>
</evidence>
<protein>
    <recommendedName>
        <fullName evidence="5">HMG box domain-containing protein</fullName>
    </recommendedName>
</protein>
<evidence type="ECO:0000259" key="5">
    <source>
        <dbReference type="PROSITE" id="PS50118"/>
    </source>
</evidence>
<reference evidence="6 7" key="1">
    <citation type="submission" date="2023-08" db="EMBL/GenBank/DDBJ databases">
        <title>Black Yeasts Isolated from many extreme environments.</title>
        <authorList>
            <person name="Coleine C."/>
            <person name="Stajich J.E."/>
            <person name="Selbmann L."/>
        </authorList>
    </citation>
    <scope>NUCLEOTIDE SEQUENCE [LARGE SCALE GENOMIC DNA]</scope>
    <source>
        <strain evidence="6 7">CCFEE 5910</strain>
    </source>
</reference>
<feature type="domain" description="HMG box" evidence="5">
    <location>
        <begin position="1"/>
        <end position="63"/>
    </location>
</feature>
<feature type="compositionally biased region" description="Low complexity" evidence="4">
    <location>
        <begin position="252"/>
        <end position="265"/>
    </location>
</feature>
<dbReference type="Gene3D" id="1.10.30.10">
    <property type="entry name" value="High mobility group box domain"/>
    <property type="match status" value="1"/>
</dbReference>
<proteinExistence type="predicted"/>
<feature type="region of interest" description="Disordered" evidence="4">
    <location>
        <begin position="314"/>
        <end position="403"/>
    </location>
</feature>
<name>A0AAN7T5I7_9EURO</name>
<dbReference type="AlphaFoldDB" id="A0AAN7T5I7"/>
<dbReference type="PANTHER" id="PTHR46040:SF3">
    <property type="entry name" value="HIGH MOBILITY GROUP PROTEIN 2"/>
    <property type="match status" value="1"/>
</dbReference>